<name>A0A5D0U6D0_9ACTN</name>
<gene>
    <name evidence="1" type="ORF">FXF65_20270</name>
</gene>
<dbReference type="PANTHER" id="PTHR34613">
    <property type="entry name" value="SLL0800 PROTEIN"/>
    <property type="match status" value="1"/>
</dbReference>
<proteinExistence type="predicted"/>
<dbReference type="RefSeq" id="WP_148351510.1">
    <property type="nucleotide sequence ID" value="NZ_JBHSBF010000010.1"/>
</dbReference>
<protein>
    <recommendedName>
        <fullName evidence="3">Rpn family recombination-promoting nuclease/putative transposase</fullName>
    </recommendedName>
</protein>
<evidence type="ECO:0000313" key="2">
    <source>
        <dbReference type="Proteomes" id="UP000322634"/>
    </source>
</evidence>
<evidence type="ECO:0008006" key="3">
    <source>
        <dbReference type="Google" id="ProtNLM"/>
    </source>
</evidence>
<comment type="caution">
    <text evidence="1">The sequence shown here is derived from an EMBL/GenBank/DDBJ whole genome shotgun (WGS) entry which is preliminary data.</text>
</comment>
<keyword evidence="2" id="KW-1185">Reference proteome</keyword>
<reference evidence="1 2" key="1">
    <citation type="submission" date="2019-08" db="EMBL/GenBank/DDBJ databases">
        <title>Actinomadura sp. nov. CYP1-5 isolated from mountain soil.</title>
        <authorList>
            <person name="Songsumanus A."/>
            <person name="Kuncharoen N."/>
            <person name="Kudo T."/>
            <person name="Yuki M."/>
            <person name="Igarashi Y."/>
            <person name="Tanasupawat S."/>
        </authorList>
    </citation>
    <scope>NUCLEOTIDE SEQUENCE [LARGE SCALE GENOMIC DNA]</scope>
    <source>
        <strain evidence="1 2">GKU157</strain>
    </source>
</reference>
<dbReference type="AlphaFoldDB" id="A0A5D0U6D0"/>
<sequence length="295" mass="32682">MVTVAHEGPIQIIRDNPEVIAQILHTAFDIRIPDDLIIKTTSEEFTQIAPAAYRADNVVEMYRADSSNPTVAVVAETQRRKDPRKRGSWPVYLTTQRARTQCPCYLVVFCHRRSVAEWARKPIEIGHPGFTLTPLVIGPGMGPLVTTPDQATQMPELAVLSRLLDVTPATKEELEITYAALATIESAGHEHAHLYTDLVLEALPTAARHILEEFVATGIADYEFKSDFARRNQAIGRAEGKTEGEAKGLLIVLESRGIEVSDEARERILGCTEEQQVTAWLARAATVESVDELFD</sequence>
<accession>A0A5D0U6D0</accession>
<dbReference type="EMBL" id="VSFF01000007">
    <property type="protein sequence ID" value="TYC13968.1"/>
    <property type="molecule type" value="Genomic_DNA"/>
</dbReference>
<organism evidence="1 2">
    <name type="scientific">Actinomadura syzygii</name>
    <dbReference type="NCBI Taxonomy" id="1427538"/>
    <lineage>
        <taxon>Bacteria</taxon>
        <taxon>Bacillati</taxon>
        <taxon>Actinomycetota</taxon>
        <taxon>Actinomycetes</taxon>
        <taxon>Streptosporangiales</taxon>
        <taxon>Thermomonosporaceae</taxon>
        <taxon>Actinomadura</taxon>
    </lineage>
</organism>
<dbReference type="PANTHER" id="PTHR34613:SF1">
    <property type="entry name" value="SLL6017 PROTEIN"/>
    <property type="match status" value="1"/>
</dbReference>
<dbReference type="OrthoDB" id="3207839at2"/>
<dbReference type="Proteomes" id="UP000322634">
    <property type="component" value="Unassembled WGS sequence"/>
</dbReference>
<evidence type="ECO:0000313" key="1">
    <source>
        <dbReference type="EMBL" id="TYC13968.1"/>
    </source>
</evidence>